<dbReference type="InterPro" id="IPR036291">
    <property type="entry name" value="NAD(P)-bd_dom_sf"/>
</dbReference>
<organism evidence="9 10">
    <name type="scientific">Monilinia fructicola</name>
    <name type="common">Brown rot fungus</name>
    <name type="synonym">Ciboria fructicola</name>
    <dbReference type="NCBI Taxonomy" id="38448"/>
    <lineage>
        <taxon>Eukaryota</taxon>
        <taxon>Fungi</taxon>
        <taxon>Dikarya</taxon>
        <taxon>Ascomycota</taxon>
        <taxon>Pezizomycotina</taxon>
        <taxon>Leotiomycetes</taxon>
        <taxon>Helotiales</taxon>
        <taxon>Sclerotiniaceae</taxon>
        <taxon>Monilinia</taxon>
    </lineage>
</organism>
<evidence type="ECO:0000256" key="8">
    <source>
        <dbReference type="RuleBase" id="RU000363"/>
    </source>
</evidence>
<name>A0A5M9K4P6_MONFR</name>
<dbReference type="GO" id="GO:0016616">
    <property type="term" value="F:oxidoreductase activity, acting on the CH-OH group of donors, NAD or NADP as acceptor"/>
    <property type="evidence" value="ECO:0007669"/>
    <property type="project" value="TreeGrafter"/>
</dbReference>
<evidence type="ECO:0000256" key="1">
    <source>
        <dbReference type="ARBA" id="ARBA00004972"/>
    </source>
</evidence>
<reference evidence="9 10" key="1">
    <citation type="submission" date="2019-06" db="EMBL/GenBank/DDBJ databases">
        <title>Genome Sequence of the Brown Rot Fungal Pathogen Monilinia fructicola.</title>
        <authorList>
            <person name="De Miccolis Angelini R.M."/>
            <person name="Landi L."/>
            <person name="Abate D."/>
            <person name="Pollastro S."/>
            <person name="Romanazzi G."/>
            <person name="Faretra F."/>
        </authorList>
    </citation>
    <scope>NUCLEOTIDE SEQUENCE [LARGE SCALE GENOMIC DNA]</scope>
    <source>
        <strain evidence="9 10">Mfrc123</strain>
    </source>
</reference>
<dbReference type="Proteomes" id="UP000322873">
    <property type="component" value="Unassembled WGS sequence"/>
</dbReference>
<dbReference type="PANTHER" id="PTHR42760">
    <property type="entry name" value="SHORT-CHAIN DEHYDROGENASES/REDUCTASES FAMILY MEMBER"/>
    <property type="match status" value="1"/>
</dbReference>
<dbReference type="InterPro" id="IPR020904">
    <property type="entry name" value="Sc_DH/Rdtase_CS"/>
</dbReference>
<comment type="similarity">
    <text evidence="2 8">Belongs to the short-chain dehydrogenases/reductases (SDR) family.</text>
</comment>
<evidence type="ECO:0000256" key="5">
    <source>
        <dbReference type="ARBA" id="ARBA00068707"/>
    </source>
</evidence>
<keyword evidence="10" id="KW-1185">Reference proteome</keyword>
<accession>A0A5M9K4P6</accession>
<protein>
    <recommendedName>
        <fullName evidence="5">Short-chain dehydrogenase/reductase ABA4</fullName>
    </recommendedName>
    <alternativeName>
        <fullName evidence="7">Abscisic acid biosynthesis cluster protein 4</fullName>
    </alternativeName>
    <alternativeName>
        <fullName evidence="6">Short-chain dehydrogenase/reductase aba4</fullName>
    </alternativeName>
</protein>
<comment type="pathway">
    <text evidence="1">Hormone biosynthesis.</text>
</comment>
<evidence type="ECO:0000256" key="4">
    <source>
        <dbReference type="ARBA" id="ARBA00023026"/>
    </source>
</evidence>
<evidence type="ECO:0000256" key="2">
    <source>
        <dbReference type="ARBA" id="ARBA00006484"/>
    </source>
</evidence>
<dbReference type="Gene3D" id="3.40.50.720">
    <property type="entry name" value="NAD(P)-binding Rossmann-like Domain"/>
    <property type="match status" value="1"/>
</dbReference>
<dbReference type="PRINTS" id="PR00081">
    <property type="entry name" value="GDHRDH"/>
</dbReference>
<proteinExistence type="inferred from homology"/>
<dbReference type="Pfam" id="PF00106">
    <property type="entry name" value="adh_short"/>
    <property type="match status" value="1"/>
</dbReference>
<evidence type="ECO:0000256" key="6">
    <source>
        <dbReference type="ARBA" id="ARBA00069153"/>
    </source>
</evidence>
<dbReference type="SUPFAM" id="SSF51735">
    <property type="entry name" value="NAD(P)-binding Rossmann-fold domains"/>
    <property type="match status" value="1"/>
</dbReference>
<gene>
    <name evidence="9" type="ORF">EYC84_005361</name>
</gene>
<dbReference type="VEuPathDB" id="FungiDB:MFRU_001g02870"/>
<evidence type="ECO:0000256" key="7">
    <source>
        <dbReference type="ARBA" id="ARBA00074993"/>
    </source>
</evidence>
<dbReference type="EMBL" id="VICG01000003">
    <property type="protein sequence ID" value="KAA8573805.1"/>
    <property type="molecule type" value="Genomic_DNA"/>
</dbReference>
<dbReference type="GO" id="GO:0048038">
    <property type="term" value="F:quinone binding"/>
    <property type="evidence" value="ECO:0007669"/>
    <property type="project" value="TreeGrafter"/>
</dbReference>
<dbReference type="GO" id="GO:0006633">
    <property type="term" value="P:fatty acid biosynthetic process"/>
    <property type="evidence" value="ECO:0007669"/>
    <property type="project" value="TreeGrafter"/>
</dbReference>
<dbReference type="GO" id="GO:0009688">
    <property type="term" value="P:abscisic acid biosynthetic process"/>
    <property type="evidence" value="ECO:0007669"/>
    <property type="project" value="UniProtKB-ARBA"/>
</dbReference>
<keyword evidence="4" id="KW-0843">Virulence</keyword>
<dbReference type="PRINTS" id="PR00080">
    <property type="entry name" value="SDRFAMILY"/>
</dbReference>
<dbReference type="InterPro" id="IPR002347">
    <property type="entry name" value="SDR_fam"/>
</dbReference>
<evidence type="ECO:0000256" key="3">
    <source>
        <dbReference type="ARBA" id="ARBA00022857"/>
    </source>
</evidence>
<keyword evidence="3" id="KW-0521">NADP</keyword>
<dbReference type="PANTHER" id="PTHR42760:SF121">
    <property type="entry name" value="3-OXOACYL-(ACYL-CARRIER-PROTEIN) REDUCTASE"/>
    <property type="match status" value="1"/>
</dbReference>
<dbReference type="FunFam" id="3.40.50.720:FF:000084">
    <property type="entry name" value="Short-chain dehydrogenase reductase"/>
    <property type="match status" value="1"/>
</dbReference>
<dbReference type="PROSITE" id="PS00061">
    <property type="entry name" value="ADH_SHORT"/>
    <property type="match status" value="1"/>
</dbReference>
<sequence length="303" mass="32487">MKSFLKLFQRGKPAVCTITLPKTRVISSQHQIRMVSSTAVTKDYGKRTAIVTGSARGIGKAIAIRLAEDGFDVCINDISANKPGIDETVKEIQSMGRASYGHVADVSKLSEVEGLIESSVQNLGNLNVMIANAGIAQVKALLSLSEDEVRRMFEVNVFGIFNCYSAAAKQMIKQGGGGKIIGAASIVAFRPFAMLSHYSASKFAVRGFTQAFAMELAEHKITVNGYAPGIVGTAMWDLIDEELGKTRGAEKGDTIKKYTDDLILLGRTSVPTDVSKCVSYLASPDSDYMTGQTLIIDGGIVMN</sequence>
<evidence type="ECO:0000313" key="9">
    <source>
        <dbReference type="EMBL" id="KAA8573805.1"/>
    </source>
</evidence>
<evidence type="ECO:0000313" key="10">
    <source>
        <dbReference type="Proteomes" id="UP000322873"/>
    </source>
</evidence>
<comment type="caution">
    <text evidence="9">The sequence shown here is derived from an EMBL/GenBank/DDBJ whole genome shotgun (WGS) entry which is preliminary data.</text>
</comment>
<dbReference type="AlphaFoldDB" id="A0A5M9K4P6"/>